<accession>U1PYL6</accession>
<keyword evidence="10" id="KW-0812">Transmembrane</keyword>
<dbReference type="HOGENOM" id="CLU_049285_2_0_11"/>
<dbReference type="Gene3D" id="3.40.50.1820">
    <property type="entry name" value="alpha/beta hydrolase"/>
    <property type="match status" value="1"/>
</dbReference>
<evidence type="ECO:0000256" key="1">
    <source>
        <dbReference type="ARBA" id="ARBA00001585"/>
    </source>
</evidence>
<keyword evidence="10" id="KW-1133">Transmembrane helix</keyword>
<comment type="catalytic activity">
    <reaction evidence="1">
        <text>Release of N-terminal proline from a peptide.</text>
        <dbReference type="EC" id="3.4.11.5"/>
    </reaction>
</comment>
<keyword evidence="8 12" id="KW-0378">Hydrolase</keyword>
<evidence type="ECO:0000313" key="13">
    <source>
        <dbReference type="Proteomes" id="UP000016498"/>
    </source>
</evidence>
<dbReference type="Proteomes" id="UP000016498">
    <property type="component" value="Unassembled WGS sequence"/>
</dbReference>
<keyword evidence="10" id="KW-0472">Membrane</keyword>
<dbReference type="SUPFAM" id="SSF53474">
    <property type="entry name" value="alpha/beta-Hydrolases"/>
    <property type="match status" value="1"/>
</dbReference>
<evidence type="ECO:0000256" key="2">
    <source>
        <dbReference type="ARBA" id="ARBA00004496"/>
    </source>
</evidence>
<keyword evidence="7" id="KW-0645">Protease</keyword>
<evidence type="ECO:0000256" key="5">
    <source>
        <dbReference type="ARBA" id="ARBA00022438"/>
    </source>
</evidence>
<dbReference type="InterPro" id="IPR000073">
    <property type="entry name" value="AB_hydrolase_1"/>
</dbReference>
<comment type="caution">
    <text evidence="12">The sequence shown here is derived from an EMBL/GenBank/DDBJ whole genome shotgun (WGS) entry which is preliminary data.</text>
</comment>
<evidence type="ECO:0000256" key="7">
    <source>
        <dbReference type="ARBA" id="ARBA00022670"/>
    </source>
</evidence>
<evidence type="ECO:0000313" key="12">
    <source>
        <dbReference type="EMBL" id="ERH20885.1"/>
    </source>
</evidence>
<name>U1PYL6_9ACTO</name>
<feature type="transmembrane region" description="Helical" evidence="10">
    <location>
        <begin position="37"/>
        <end position="59"/>
    </location>
</feature>
<dbReference type="PANTHER" id="PTHR43722">
    <property type="entry name" value="PROLINE IMINOPEPTIDASE"/>
    <property type="match status" value="1"/>
</dbReference>
<evidence type="ECO:0000259" key="11">
    <source>
        <dbReference type="Pfam" id="PF00561"/>
    </source>
</evidence>
<dbReference type="PATRIC" id="fig|1227262.3.peg.788"/>
<evidence type="ECO:0000256" key="6">
    <source>
        <dbReference type="ARBA" id="ARBA00022490"/>
    </source>
</evidence>
<dbReference type="EMBL" id="AWSD01000095">
    <property type="protein sequence ID" value="ERH20885.1"/>
    <property type="molecule type" value="Genomic_DNA"/>
</dbReference>
<dbReference type="OrthoDB" id="9796770at2"/>
<feature type="domain" description="AB hydrolase-1" evidence="11">
    <location>
        <begin position="134"/>
        <end position="398"/>
    </location>
</feature>
<evidence type="ECO:0000256" key="8">
    <source>
        <dbReference type="ARBA" id="ARBA00022801"/>
    </source>
</evidence>
<dbReference type="AlphaFoldDB" id="U1PYL6"/>
<dbReference type="GO" id="GO:0005737">
    <property type="term" value="C:cytoplasm"/>
    <property type="evidence" value="ECO:0007669"/>
    <property type="project" value="UniProtKB-SubCell"/>
</dbReference>
<organism evidence="12 13">
    <name type="scientific">Actinomyces johnsonii F0510</name>
    <dbReference type="NCBI Taxonomy" id="1227262"/>
    <lineage>
        <taxon>Bacteria</taxon>
        <taxon>Bacillati</taxon>
        <taxon>Actinomycetota</taxon>
        <taxon>Actinomycetes</taxon>
        <taxon>Actinomycetales</taxon>
        <taxon>Actinomycetaceae</taxon>
        <taxon>Actinomyces</taxon>
    </lineage>
</organism>
<evidence type="ECO:0000256" key="9">
    <source>
        <dbReference type="ARBA" id="ARBA00029605"/>
    </source>
</evidence>
<comment type="similarity">
    <text evidence="3">Belongs to the peptidase S33 family.</text>
</comment>
<proteinExistence type="inferred from homology"/>
<dbReference type="InterPro" id="IPR002410">
    <property type="entry name" value="Peptidase_S33"/>
</dbReference>
<evidence type="ECO:0000256" key="4">
    <source>
        <dbReference type="ARBA" id="ARBA00012568"/>
    </source>
</evidence>
<keyword evidence="6" id="KW-0963">Cytoplasm</keyword>
<dbReference type="PRINTS" id="PR00793">
    <property type="entry name" value="PROAMNOPTASE"/>
</dbReference>
<dbReference type="GO" id="GO:0006508">
    <property type="term" value="P:proteolysis"/>
    <property type="evidence" value="ECO:0007669"/>
    <property type="project" value="UniProtKB-KW"/>
</dbReference>
<dbReference type="GO" id="GO:0004177">
    <property type="term" value="F:aminopeptidase activity"/>
    <property type="evidence" value="ECO:0007669"/>
    <property type="project" value="UniProtKB-KW"/>
</dbReference>
<sequence length="419" mass="46460">MSHVKTAMIIWSVLALGLIIYYVCLRQHVLRIQDPRGEVYGAAALTVVTLGGLLAALVIRIVTAFLHRPAAAAAISLQISLLTGALLILMVALSQVTAFTPAVEGPDPISELRSVTVNGRTEWLSLRGQDRSKPVLLFLSGGPGGSQLVTARHCFADLERDYVVVTWEQPGAAKSYSAISPADITLDTYLSDGAAVTETLRREFGQDRIYLMGESWGSALGLMMAREHPEYYRAFVGTGQMIDFLETERIDYQMALEDARRTGNRKLVDKLEEQGPPPYKSGIALKTNAYLSPLYGTSARTGQLHGATFSTMDGPYGVEYGLLDKVSFFWGLYRTFDSFYGKLYPIDLRQCAAEQQIPIHIFHGRYDYNAPAGLVEDYYARLSAPRKSLVYFEHSGHNPWQTENELFIDHVRQAFAESA</sequence>
<dbReference type="Pfam" id="PF00561">
    <property type="entry name" value="Abhydrolase_1"/>
    <property type="match status" value="1"/>
</dbReference>
<comment type="subcellular location">
    <subcellularLocation>
        <location evidence="2">Cytoplasm</location>
    </subcellularLocation>
</comment>
<dbReference type="PANTHER" id="PTHR43722:SF1">
    <property type="entry name" value="PROLINE IMINOPEPTIDASE"/>
    <property type="match status" value="1"/>
</dbReference>
<keyword evidence="5" id="KW-0031">Aminopeptidase</keyword>
<reference evidence="12 13" key="1">
    <citation type="submission" date="2013-06" db="EMBL/GenBank/DDBJ databases">
        <authorList>
            <person name="Weinstock G."/>
            <person name="Sodergren E."/>
            <person name="Lobos E.A."/>
            <person name="Fulton L."/>
            <person name="Fulton R."/>
            <person name="Courtney L."/>
            <person name="Fronick C."/>
            <person name="O'Laughlin M."/>
            <person name="Godfrey J."/>
            <person name="Wilson R.M."/>
            <person name="Miner T."/>
            <person name="Farmer C."/>
            <person name="Delehaunty K."/>
            <person name="Cordes M."/>
            <person name="Minx P."/>
            <person name="Tomlinson C."/>
            <person name="Chen J."/>
            <person name="Wollam A."/>
            <person name="Pepin K.H."/>
            <person name="Bhonagiri V."/>
            <person name="Zhang X."/>
            <person name="Warren W."/>
            <person name="Mitreva M."/>
            <person name="Mardis E.R."/>
            <person name="Wilson R.K."/>
        </authorList>
    </citation>
    <scope>NUCLEOTIDE SEQUENCE [LARGE SCALE GENOMIC DNA]</scope>
    <source>
        <strain evidence="12 13">F0510</strain>
    </source>
</reference>
<evidence type="ECO:0000256" key="10">
    <source>
        <dbReference type="SAM" id="Phobius"/>
    </source>
</evidence>
<dbReference type="RefSeq" id="WP_021605683.1">
    <property type="nucleotide sequence ID" value="NZ_KE951604.1"/>
</dbReference>
<dbReference type="InterPro" id="IPR029058">
    <property type="entry name" value="AB_hydrolase_fold"/>
</dbReference>
<dbReference type="EC" id="3.4.11.5" evidence="4"/>
<feature type="transmembrane region" description="Helical" evidence="10">
    <location>
        <begin position="71"/>
        <end position="93"/>
    </location>
</feature>
<gene>
    <name evidence="12" type="ORF">HMPREF1549_00978</name>
</gene>
<protein>
    <recommendedName>
        <fullName evidence="4">prolyl aminopeptidase</fullName>
        <ecNumber evidence="4">3.4.11.5</ecNumber>
    </recommendedName>
    <alternativeName>
        <fullName evidence="9">Prolyl aminopeptidase</fullName>
    </alternativeName>
</protein>
<evidence type="ECO:0000256" key="3">
    <source>
        <dbReference type="ARBA" id="ARBA00010088"/>
    </source>
</evidence>
<dbReference type="InterPro" id="IPR005944">
    <property type="entry name" value="Pro_iminopeptidase"/>
</dbReference>
<feature type="transmembrane region" description="Helical" evidence="10">
    <location>
        <begin position="6"/>
        <end position="25"/>
    </location>
</feature>